<feature type="compositionally biased region" description="Basic and acidic residues" evidence="1">
    <location>
        <begin position="410"/>
        <end position="446"/>
    </location>
</feature>
<name>A0A9N9SBL2_PHACE</name>
<feature type="region of interest" description="Disordered" evidence="1">
    <location>
        <begin position="2153"/>
        <end position="2172"/>
    </location>
</feature>
<feature type="compositionally biased region" description="Polar residues" evidence="1">
    <location>
        <begin position="808"/>
        <end position="823"/>
    </location>
</feature>
<gene>
    <name evidence="2" type="ORF">PHAECO_LOCUS3945</name>
</gene>
<feature type="compositionally biased region" description="Basic and acidic residues" evidence="1">
    <location>
        <begin position="2044"/>
        <end position="2053"/>
    </location>
</feature>
<feature type="compositionally biased region" description="Basic and acidic residues" evidence="1">
    <location>
        <begin position="392"/>
        <end position="402"/>
    </location>
</feature>
<feature type="region of interest" description="Disordered" evidence="1">
    <location>
        <begin position="704"/>
        <end position="779"/>
    </location>
</feature>
<feature type="region of interest" description="Disordered" evidence="1">
    <location>
        <begin position="335"/>
        <end position="446"/>
    </location>
</feature>
<feature type="region of interest" description="Disordered" evidence="1">
    <location>
        <begin position="804"/>
        <end position="874"/>
    </location>
</feature>
<feature type="compositionally biased region" description="Acidic residues" evidence="1">
    <location>
        <begin position="1736"/>
        <end position="1748"/>
    </location>
</feature>
<feature type="compositionally biased region" description="Basic and acidic residues" evidence="1">
    <location>
        <begin position="2477"/>
        <end position="2491"/>
    </location>
</feature>
<feature type="region of interest" description="Disordered" evidence="1">
    <location>
        <begin position="2467"/>
        <end position="2532"/>
    </location>
</feature>
<feature type="region of interest" description="Disordered" evidence="1">
    <location>
        <begin position="1524"/>
        <end position="1554"/>
    </location>
</feature>
<feature type="compositionally biased region" description="Polar residues" evidence="1">
    <location>
        <begin position="1689"/>
        <end position="1700"/>
    </location>
</feature>
<feature type="region of interest" description="Disordered" evidence="1">
    <location>
        <begin position="1888"/>
        <end position="1909"/>
    </location>
</feature>
<feature type="region of interest" description="Disordered" evidence="1">
    <location>
        <begin position="2366"/>
        <end position="2394"/>
    </location>
</feature>
<protein>
    <submittedName>
        <fullName evidence="2">Uncharacterized protein</fullName>
    </submittedName>
</protein>
<feature type="compositionally biased region" description="Polar residues" evidence="1">
    <location>
        <begin position="1161"/>
        <end position="1176"/>
    </location>
</feature>
<feature type="compositionally biased region" description="Basic and acidic residues" evidence="1">
    <location>
        <begin position="845"/>
        <end position="874"/>
    </location>
</feature>
<feature type="region of interest" description="Disordered" evidence="1">
    <location>
        <begin position="2820"/>
        <end position="2864"/>
    </location>
</feature>
<feature type="compositionally biased region" description="Basic and acidic residues" evidence="1">
    <location>
        <begin position="70"/>
        <end position="83"/>
    </location>
</feature>
<dbReference type="OrthoDB" id="20872at2759"/>
<keyword evidence="3" id="KW-1185">Reference proteome</keyword>
<feature type="compositionally biased region" description="Basic and acidic residues" evidence="1">
    <location>
        <begin position="2513"/>
        <end position="2532"/>
    </location>
</feature>
<feature type="region of interest" description="Disordered" evidence="1">
    <location>
        <begin position="2065"/>
        <end position="2084"/>
    </location>
</feature>
<feature type="compositionally biased region" description="Polar residues" evidence="1">
    <location>
        <begin position="2500"/>
        <end position="2512"/>
    </location>
</feature>
<reference evidence="2" key="2">
    <citation type="submission" date="2022-10" db="EMBL/GenBank/DDBJ databases">
        <authorList>
            <consortium name="ENA_rothamsted_submissions"/>
            <consortium name="culmorum"/>
            <person name="King R."/>
        </authorList>
    </citation>
    <scope>NUCLEOTIDE SEQUENCE</scope>
</reference>
<feature type="compositionally biased region" description="Basic and acidic residues" evidence="1">
    <location>
        <begin position="1752"/>
        <end position="1763"/>
    </location>
</feature>
<feature type="region of interest" description="Disordered" evidence="1">
    <location>
        <begin position="1657"/>
        <end position="1839"/>
    </location>
</feature>
<feature type="compositionally biased region" description="Basic and acidic residues" evidence="1">
    <location>
        <begin position="559"/>
        <end position="571"/>
    </location>
</feature>
<feature type="region of interest" description="Disordered" evidence="1">
    <location>
        <begin position="1161"/>
        <end position="1232"/>
    </location>
</feature>
<feature type="region of interest" description="Disordered" evidence="1">
    <location>
        <begin position="543"/>
        <end position="576"/>
    </location>
</feature>
<reference evidence="2" key="1">
    <citation type="submission" date="2022-01" db="EMBL/GenBank/DDBJ databases">
        <authorList>
            <person name="King R."/>
        </authorList>
    </citation>
    <scope>NUCLEOTIDE SEQUENCE</scope>
</reference>
<feature type="region of interest" description="Disordered" evidence="1">
    <location>
        <begin position="2544"/>
        <end position="2587"/>
    </location>
</feature>
<feature type="compositionally biased region" description="Polar residues" evidence="1">
    <location>
        <begin position="2003"/>
        <end position="2018"/>
    </location>
</feature>
<organism evidence="2 3">
    <name type="scientific">Phaedon cochleariae</name>
    <name type="common">Mustard beetle</name>
    <dbReference type="NCBI Taxonomy" id="80249"/>
    <lineage>
        <taxon>Eukaryota</taxon>
        <taxon>Metazoa</taxon>
        <taxon>Ecdysozoa</taxon>
        <taxon>Arthropoda</taxon>
        <taxon>Hexapoda</taxon>
        <taxon>Insecta</taxon>
        <taxon>Pterygota</taxon>
        <taxon>Neoptera</taxon>
        <taxon>Endopterygota</taxon>
        <taxon>Coleoptera</taxon>
        <taxon>Polyphaga</taxon>
        <taxon>Cucujiformia</taxon>
        <taxon>Chrysomeloidea</taxon>
        <taxon>Chrysomelidae</taxon>
        <taxon>Chrysomelinae</taxon>
        <taxon>Chrysomelini</taxon>
        <taxon>Phaedon</taxon>
    </lineage>
</organism>
<dbReference type="EMBL" id="OU896719">
    <property type="protein sequence ID" value="CAG9816366.1"/>
    <property type="molecule type" value="Genomic_DNA"/>
</dbReference>
<feature type="region of interest" description="Disordered" evidence="1">
    <location>
        <begin position="627"/>
        <end position="662"/>
    </location>
</feature>
<feature type="compositionally biased region" description="Basic and acidic residues" evidence="1">
    <location>
        <begin position="627"/>
        <end position="657"/>
    </location>
</feature>
<feature type="compositionally biased region" description="Basic and acidic residues" evidence="1">
    <location>
        <begin position="1702"/>
        <end position="1735"/>
    </location>
</feature>
<feature type="region of interest" description="Disordered" evidence="1">
    <location>
        <begin position="1417"/>
        <end position="1451"/>
    </location>
</feature>
<feature type="compositionally biased region" description="Basic and acidic residues" evidence="1">
    <location>
        <begin position="1177"/>
        <end position="1232"/>
    </location>
</feature>
<feature type="compositionally biased region" description="Polar residues" evidence="1">
    <location>
        <begin position="2369"/>
        <end position="2382"/>
    </location>
</feature>
<sequence>MLTFVSTGITRGTLLTCTASVPLTRLTAFLESSCDLLTNAAVQLIPDETNQLPQPKPRNTKTPETPSQIVREEEKPVSPVRDDLLDEDVPESYSDKKKFWETVSQQPAHKRMSLQETTLDKEIMPSKRISVHEFSPLPVPKPRTALQSSQSLIEGEETTSKLKTILQTSDSVVESDDHKTVSVKDRAVSFESSASDSSGLVQTDLTRITESDTSLQEEKIMTEYQASFQAPSERTSPKEKLRAEFQKAESIDNTGYISDSEDVEHYISDSEIEDRVPQIRDRMMSVFIPSASSARKSLYERSASLPTEDLYEVSARSIKARKDYYEEQIRKEMIEEQLTSEIEEDPSPERKNLMTSSGDDEHTDADARSIGEEVDEISEDPTKSNDIFKPTKGKEQEEESSRSVRSLARSFEDKVTTEVISEIKTDQSSDKSTEHSSKEEVKSSVKDLAKGYEKQLGNVVAGQRIGQMPSEIKGFVLDKQKIDETKFKEQSPHDIIDFIEVTDLSSMKQDYETHKPDLTHTVEHQSSILSFTQPETHKEIEIDDQQKHLESQRSVSSDRSAETIETRDDSYSTKPDSMEVLVDKSEIEDSEKIADLDQDIEGRSIESLDDEVIPEITVTLSGAQRRISEESDEYAEKSMEIHEDASIPEKTETEEAVKLPQESFQDTVWEVSIESPSGVEFNETVEDIAPKIQKEIMEQFLIREKSEDITESSITQKECITKYNDPEPATTRKEESSSTNTKSPKEEKKDDIVMTEVEVSIEKIPEDSKILTPEKNDSKEVDLSFKHEFMQVMEQQDELSELLEAKLKQQSVDTPSQEHLSTEVSEEHQSSLLTVEKDDDLSSSVKDESDLGSEIHQDHSVSDESERIKSESHNDIEKIILDSLHQQRVDPEEAKKIANSLLEEIEAEILKRESHQVEFSERPVQPMERVRASEFLQRLAESKGLDDREVELVQSVLARRQRGLSRLTRGDTASSMEITDEDLRYSGGELDYSHVLEQQMDQLEAEKINDIHLDYNSFEEQAKRFQDRSGFVDKINEEHSEETESSEDYGSYENAHTKSFKKDVVMRSSDAVKGEKIMTEVREVHFDDNKHITDTVTNADDKLETFVGTTVKEVTHERTDGEEKMKSQVGSIRALTDHLSKTTTEKTALITEDVVMEHVKTQGNGEDSSIISATFESETKTTELNDDTLKETSSRQEKEYDEVNKKQQEINRKESSKIQTRDDGTEVETRVSVDKTHTVTSNKVTHKDRIHEEVKSVSSTVIYDGEDFEKLISQASPESLFITTHEVVRRTSSSESKSSTEAKSPEDTSSSKIDDKVIPKMPDVIFRRGRSDVDTSSSSSNLKPDRKSGVDLEAYSSSGESHYHSFEMDSGKSRPCSSDVEGLVAAGSSEYESALTSQEFSARSHITSTEYQTAVSSISSKGSMKSLDSESSGNLASVETSEHSETLVPSSSDLEDILDSVDQQILDDVEQSTGWTNHAPAIRQSTEVSDSELLSYPGVGESLDVSEEESIDIKALDVQSKMKRSHEMTFQPEPRALVPDSPQGEDKLGTSLDEGSVLSVSVSSTSSAGAQRTVIELSRADSERLDGSMTVSGTSEHLSLDDIENMPRGSRESLITTPVAQNSDISTSIGHIPPDLQVESVTLQTAIIHENGIQSVSTQVTSENQSPVEEVPPLKSEEPKKKGHRRTDSSFTSSMISPTTRAEVERKIHSDLAESDKYTTKLSFKETSYDEKKDVDESEKEESYETEADQGLQRDYREGRYQDTESDNEQDNLDVSRPQSRFSKSDSERPTSTAFSDDRPDSELADLIVKSSDVTEITDPIERPITPEPCEEPKQDTPDLQPEVLACVDELDHEYTSTLTRLHEANIIETTRRSITSFSDIYPTKDVLEKRDSHGKSSSTSSEKSSFEEAEADAAFNMVPHISPAHKIKQICPILEDEDAEKHELETRERAQKEFEEKRAQILRDVSPGFVPDIKITQHMAPLVDDSFTYPDLDLEAKEREPSSTVETPQTPASNSSKSSEETDQGREYILDESVSTIPEEPEAEKVMTESKSEVGTVIETTLKEVPDRETDSPSSDSFEMLEKPDLIDDFVVIEEVGKEAEETDAEGKSVHIGHTIRKKEIHDQEVEHYLAHSAPTPLTKIKYYPDGTSSSEELGFDFEDSPPQADQKNAGVSTKAGIATYGSEYDKELEANRKWIEQQFQGDQAAMMAAGYGYDIDFERGPLEDIKEEDVNDFAASSYGSQRDSGGSLKESYSSTPEYDVLAGRKYFTRSGEHDDVSMSSLQEFENLEKAMSLEMRKFHTGSQDSSSNGSFKARYFTSKSGQGDDVSGSSLKEFEGLEKACIAAHTIEIKVKEEEALLAHIEEGQESLASESESCETMSGTEKKVVTDTDDEEDYEKRMIEIDEIIKQAQTNVERFVDLKEAEKTESLGRGDSVEEVSKVPDLDLDAPLVKTAVKVQWKEGDDVMVTSTDSLDLQQEKPSRHDSTDSLDQKTGGDIMTASTDSIEFQVQKSAKDDNIMTDSIEMRGEEKSYMVSSDSLDLACAGSSGNNIMQSDSIDEDGSRIGIHDNSSSSTGKDFSSSGKEDVEPDHLLSDIIDVTSSTATHATYQYDTDSVFSGSFTSGGSNTMVSSTNSIDQARQATSTVDVAAAVRKVWFDEEISGRTTTDYIDDSKPYVTEIIEPSEEEGFSHTIHRRVELPPEVRKVTFTGTGADDRLQQFIQDFNEGEETQETEEVDEAGNVHIKKVVQRRFIVRNDGSEQPMSGPEIEEYFRQLNQPDIVQGQGVISRTTTEGRGFITKTVTDGQGSKTTITQQFDIPTNQLTRIVPGGDDGATSSTPKESAAPTVKPEGEEGAERDEPGSER</sequence>
<feature type="compositionally biased region" description="Basic and acidic residues" evidence="1">
    <location>
        <begin position="743"/>
        <end position="752"/>
    </location>
</feature>
<dbReference type="Proteomes" id="UP001153737">
    <property type="component" value="Chromosome 13"/>
</dbReference>
<feature type="region of interest" description="Disordered" evidence="1">
    <location>
        <begin position="47"/>
        <end position="87"/>
    </location>
</feature>
<evidence type="ECO:0000313" key="2">
    <source>
        <dbReference type="EMBL" id="CAG9816366.1"/>
    </source>
</evidence>
<feature type="compositionally biased region" description="Polar residues" evidence="1">
    <location>
        <begin position="1657"/>
        <end position="1667"/>
    </location>
</feature>
<feature type="compositionally biased region" description="Polar residues" evidence="1">
    <location>
        <begin position="2547"/>
        <end position="2556"/>
    </location>
</feature>
<feature type="compositionally biased region" description="Low complexity" evidence="1">
    <location>
        <begin position="1417"/>
        <end position="1432"/>
    </location>
</feature>
<feature type="compositionally biased region" description="Basic and acidic residues" evidence="1">
    <location>
        <begin position="760"/>
        <end position="779"/>
    </location>
</feature>
<proteinExistence type="predicted"/>
<feature type="region of interest" description="Disordered" evidence="1">
    <location>
        <begin position="1992"/>
        <end position="2056"/>
    </location>
</feature>
<feature type="region of interest" description="Disordered" evidence="1">
    <location>
        <begin position="1287"/>
        <end position="1356"/>
    </location>
</feature>
<evidence type="ECO:0000313" key="3">
    <source>
        <dbReference type="Proteomes" id="UP001153737"/>
    </source>
</evidence>
<feature type="compositionally biased region" description="Low complexity" evidence="1">
    <location>
        <begin position="2571"/>
        <end position="2582"/>
    </location>
</feature>
<feature type="compositionally biased region" description="Basic and acidic residues" evidence="1">
    <location>
        <begin position="2019"/>
        <end position="2030"/>
    </location>
</feature>
<evidence type="ECO:0000256" key="1">
    <source>
        <dbReference type="SAM" id="MobiDB-lite"/>
    </source>
</evidence>
<accession>A0A9N9SBL2</accession>